<keyword evidence="4" id="KW-0804">Transcription</keyword>
<proteinExistence type="inferred from homology"/>
<evidence type="ECO:0000259" key="6">
    <source>
        <dbReference type="Pfam" id="PF08281"/>
    </source>
</evidence>
<dbReference type="Proteomes" id="UP000547879">
    <property type="component" value="Unassembled WGS sequence"/>
</dbReference>
<dbReference type="NCBIfam" id="TIGR02937">
    <property type="entry name" value="sigma70-ECF"/>
    <property type="match status" value="1"/>
</dbReference>
<gene>
    <name evidence="7" type="ORF">HNQ72_005849</name>
</gene>
<dbReference type="PANTHER" id="PTHR43133">
    <property type="entry name" value="RNA POLYMERASE ECF-TYPE SIGMA FACTO"/>
    <property type="match status" value="1"/>
</dbReference>
<dbReference type="Pfam" id="PF08281">
    <property type="entry name" value="Sigma70_r4_2"/>
    <property type="match status" value="1"/>
</dbReference>
<dbReference type="EMBL" id="JACHEG010000013">
    <property type="protein sequence ID" value="MBB6165999.1"/>
    <property type="molecule type" value="Genomic_DNA"/>
</dbReference>
<dbReference type="RefSeq" id="WP_183997746.1">
    <property type="nucleotide sequence ID" value="NZ_BMHW01000015.1"/>
</dbReference>
<reference evidence="7 8" key="1">
    <citation type="submission" date="2020-08" db="EMBL/GenBank/DDBJ databases">
        <title>Genomic Encyclopedia of Type Strains, Phase IV (KMG-IV): sequencing the most valuable type-strain genomes for metagenomic binning, comparative biology and taxonomic classification.</title>
        <authorList>
            <person name="Goeker M."/>
        </authorList>
    </citation>
    <scope>NUCLEOTIDE SEQUENCE [LARGE SCALE GENOMIC DNA]</scope>
    <source>
        <strain evidence="7 8">DSM 100734</strain>
    </source>
</reference>
<evidence type="ECO:0000256" key="1">
    <source>
        <dbReference type="ARBA" id="ARBA00010641"/>
    </source>
</evidence>
<dbReference type="InterPro" id="IPR013325">
    <property type="entry name" value="RNA_pol_sigma_r2"/>
</dbReference>
<dbReference type="Pfam" id="PF04542">
    <property type="entry name" value="Sigma70_r2"/>
    <property type="match status" value="1"/>
</dbReference>
<evidence type="ECO:0000259" key="5">
    <source>
        <dbReference type="Pfam" id="PF04542"/>
    </source>
</evidence>
<dbReference type="GO" id="GO:0016987">
    <property type="term" value="F:sigma factor activity"/>
    <property type="evidence" value="ECO:0007669"/>
    <property type="project" value="UniProtKB-KW"/>
</dbReference>
<dbReference type="SUPFAM" id="SSF88659">
    <property type="entry name" value="Sigma3 and sigma4 domains of RNA polymerase sigma factors"/>
    <property type="match status" value="1"/>
</dbReference>
<dbReference type="InterPro" id="IPR007627">
    <property type="entry name" value="RNA_pol_sigma70_r2"/>
</dbReference>
<keyword evidence="2" id="KW-0805">Transcription regulation</keyword>
<dbReference type="SUPFAM" id="SSF88946">
    <property type="entry name" value="Sigma2 domain of RNA polymerase sigma factors"/>
    <property type="match status" value="1"/>
</dbReference>
<accession>A0A7X0D2X5</accession>
<dbReference type="InterPro" id="IPR039425">
    <property type="entry name" value="RNA_pol_sigma-70-like"/>
</dbReference>
<dbReference type="InterPro" id="IPR013249">
    <property type="entry name" value="RNA_pol_sigma70_r4_t2"/>
</dbReference>
<dbReference type="InterPro" id="IPR013324">
    <property type="entry name" value="RNA_pol_sigma_r3/r4-like"/>
</dbReference>
<evidence type="ECO:0000256" key="4">
    <source>
        <dbReference type="ARBA" id="ARBA00023163"/>
    </source>
</evidence>
<protein>
    <submittedName>
        <fullName evidence="7">RNA polymerase sigma-70 factor (ECF subfamily)</fullName>
    </submittedName>
</protein>
<keyword evidence="8" id="KW-1185">Reference proteome</keyword>
<evidence type="ECO:0000313" key="7">
    <source>
        <dbReference type="EMBL" id="MBB6165999.1"/>
    </source>
</evidence>
<keyword evidence="3" id="KW-0731">Sigma factor</keyword>
<dbReference type="PANTHER" id="PTHR43133:SF63">
    <property type="entry name" value="RNA POLYMERASE SIGMA FACTOR FECI-RELATED"/>
    <property type="match status" value="1"/>
</dbReference>
<organism evidence="7 8">
    <name type="scientific">Rhizobium wenxiniae</name>
    <dbReference type="NCBI Taxonomy" id="1737357"/>
    <lineage>
        <taxon>Bacteria</taxon>
        <taxon>Pseudomonadati</taxon>
        <taxon>Pseudomonadota</taxon>
        <taxon>Alphaproteobacteria</taxon>
        <taxon>Hyphomicrobiales</taxon>
        <taxon>Rhizobiaceae</taxon>
        <taxon>Rhizobium/Agrobacterium group</taxon>
        <taxon>Rhizobium</taxon>
    </lineage>
</organism>
<comment type="caution">
    <text evidence="7">The sequence shown here is derived from an EMBL/GenBank/DDBJ whole genome shotgun (WGS) entry which is preliminary data.</text>
</comment>
<dbReference type="GO" id="GO:0006352">
    <property type="term" value="P:DNA-templated transcription initiation"/>
    <property type="evidence" value="ECO:0007669"/>
    <property type="project" value="InterPro"/>
</dbReference>
<comment type="similarity">
    <text evidence="1">Belongs to the sigma-70 factor family. ECF subfamily.</text>
</comment>
<evidence type="ECO:0000313" key="8">
    <source>
        <dbReference type="Proteomes" id="UP000547879"/>
    </source>
</evidence>
<feature type="domain" description="RNA polymerase sigma factor 70 region 4 type 2" evidence="6">
    <location>
        <begin position="110"/>
        <end position="158"/>
    </location>
</feature>
<evidence type="ECO:0000256" key="3">
    <source>
        <dbReference type="ARBA" id="ARBA00023082"/>
    </source>
</evidence>
<dbReference type="InterPro" id="IPR014284">
    <property type="entry name" value="RNA_pol_sigma-70_dom"/>
</dbReference>
<sequence length="165" mass="19045">MVWDIHYLFGRHSKELRTFLRNRGLTEDTAADLTQDSFLRLITAKPTALEHNPRAYLFRISRNLLIDHRRRESKAPFSHVSEAKANAVADPKPSAETVVYDKQRLALSDAALAELPARTRKAFELYRLEEMTIAEVAETIGLSTTRTWSLIREAYRHIRARLKDV</sequence>
<evidence type="ECO:0000256" key="2">
    <source>
        <dbReference type="ARBA" id="ARBA00023015"/>
    </source>
</evidence>
<name>A0A7X0D2X5_9HYPH</name>
<feature type="domain" description="RNA polymerase sigma-70 region 2" evidence="5">
    <location>
        <begin position="8"/>
        <end position="74"/>
    </location>
</feature>
<dbReference type="InterPro" id="IPR036388">
    <property type="entry name" value="WH-like_DNA-bd_sf"/>
</dbReference>
<dbReference type="Gene3D" id="1.10.10.10">
    <property type="entry name" value="Winged helix-like DNA-binding domain superfamily/Winged helix DNA-binding domain"/>
    <property type="match status" value="1"/>
</dbReference>
<dbReference type="AlphaFoldDB" id="A0A7X0D2X5"/>
<dbReference type="Gene3D" id="1.10.1740.10">
    <property type="match status" value="1"/>
</dbReference>
<dbReference type="GO" id="GO:0003677">
    <property type="term" value="F:DNA binding"/>
    <property type="evidence" value="ECO:0007669"/>
    <property type="project" value="InterPro"/>
</dbReference>